<reference evidence="1 2" key="1">
    <citation type="journal article" name="Sci. Rep.">
        <title>Telomere-to-telomere assembled and centromere annotated genomes of the two main subspecies of the button mushroom Agaricus bisporus reveal especially polymorphic chromosome ends.</title>
        <authorList>
            <person name="Sonnenberg A.S.M."/>
            <person name="Sedaghat-Telgerd N."/>
            <person name="Lavrijssen B."/>
            <person name="Ohm R.A."/>
            <person name="Hendrickx P.M."/>
            <person name="Scholtmeijer K."/>
            <person name="Baars J.J.P."/>
            <person name="van Peer A."/>
        </authorList>
    </citation>
    <scope>NUCLEOTIDE SEQUENCE [LARGE SCALE GENOMIC DNA]</scope>
    <source>
        <strain evidence="1 2">H119_p4</strain>
    </source>
</reference>
<evidence type="ECO:0000313" key="1">
    <source>
        <dbReference type="EMBL" id="KAF7770303.1"/>
    </source>
</evidence>
<name>A0A8H7F016_AGABI</name>
<dbReference type="AlphaFoldDB" id="A0A8H7F016"/>
<proteinExistence type="predicted"/>
<dbReference type="EMBL" id="JABXXO010000009">
    <property type="protein sequence ID" value="KAF7770303.1"/>
    <property type="molecule type" value="Genomic_DNA"/>
</dbReference>
<protein>
    <submittedName>
        <fullName evidence="1">Uncharacterized protein</fullName>
    </submittedName>
</protein>
<organism evidence="1 2">
    <name type="scientific">Agaricus bisporus var. burnettii</name>
    <dbReference type="NCBI Taxonomy" id="192524"/>
    <lineage>
        <taxon>Eukaryota</taxon>
        <taxon>Fungi</taxon>
        <taxon>Dikarya</taxon>
        <taxon>Basidiomycota</taxon>
        <taxon>Agaricomycotina</taxon>
        <taxon>Agaricomycetes</taxon>
        <taxon>Agaricomycetidae</taxon>
        <taxon>Agaricales</taxon>
        <taxon>Agaricineae</taxon>
        <taxon>Agaricaceae</taxon>
        <taxon>Agaricus</taxon>
    </lineage>
</organism>
<dbReference type="Proteomes" id="UP000629468">
    <property type="component" value="Unassembled WGS sequence"/>
</dbReference>
<sequence length="71" mass="7961">MLGKDQVYESVAEGTTRASARQPQRFAILPHSTLSPHSLKPTLSFFISRDDSISFLSHRRLGIFFPGSRGR</sequence>
<comment type="caution">
    <text evidence="1">The sequence shown here is derived from an EMBL/GenBank/DDBJ whole genome shotgun (WGS) entry which is preliminary data.</text>
</comment>
<evidence type="ECO:0000313" key="2">
    <source>
        <dbReference type="Proteomes" id="UP000629468"/>
    </source>
</evidence>
<gene>
    <name evidence="1" type="ORF">Agabi119p4_6277</name>
</gene>
<accession>A0A8H7F016</accession>